<dbReference type="SMART" id="SM00342">
    <property type="entry name" value="HTH_ARAC"/>
    <property type="match status" value="1"/>
</dbReference>
<dbReference type="InterPro" id="IPR018062">
    <property type="entry name" value="HTH_AraC-typ_CS"/>
</dbReference>
<dbReference type="AlphaFoldDB" id="A0A9X4KSW2"/>
<keyword evidence="1" id="KW-0805">Transcription regulation</keyword>
<dbReference type="GO" id="GO:0043565">
    <property type="term" value="F:sequence-specific DNA binding"/>
    <property type="evidence" value="ECO:0007669"/>
    <property type="project" value="InterPro"/>
</dbReference>
<dbReference type="SUPFAM" id="SSF46689">
    <property type="entry name" value="Homeodomain-like"/>
    <property type="match status" value="2"/>
</dbReference>
<evidence type="ECO:0000313" key="6">
    <source>
        <dbReference type="Proteomes" id="UP001153404"/>
    </source>
</evidence>
<organism evidence="5 6">
    <name type="scientific">Cohnella rhizosphaerae</name>
    <dbReference type="NCBI Taxonomy" id="1457232"/>
    <lineage>
        <taxon>Bacteria</taxon>
        <taxon>Bacillati</taxon>
        <taxon>Bacillota</taxon>
        <taxon>Bacilli</taxon>
        <taxon>Bacillales</taxon>
        <taxon>Paenibacillaceae</taxon>
        <taxon>Cohnella</taxon>
    </lineage>
</organism>
<dbReference type="PANTHER" id="PTHR43280">
    <property type="entry name" value="ARAC-FAMILY TRANSCRIPTIONAL REGULATOR"/>
    <property type="match status" value="1"/>
</dbReference>
<keyword evidence="6" id="KW-1185">Reference proteome</keyword>
<dbReference type="RefSeq" id="WP_277531789.1">
    <property type="nucleotide sequence ID" value="NZ_JAPDIA010000003.1"/>
</dbReference>
<feature type="domain" description="HTH araC/xylS-type" evidence="4">
    <location>
        <begin position="107"/>
        <end position="205"/>
    </location>
</feature>
<name>A0A9X4KSW2_9BACL</name>
<gene>
    <name evidence="5" type="ORF">OMP40_12765</name>
</gene>
<dbReference type="InterPro" id="IPR009057">
    <property type="entry name" value="Homeodomain-like_sf"/>
</dbReference>
<evidence type="ECO:0000313" key="5">
    <source>
        <dbReference type="EMBL" id="MDG0810123.1"/>
    </source>
</evidence>
<evidence type="ECO:0000256" key="1">
    <source>
        <dbReference type="ARBA" id="ARBA00023015"/>
    </source>
</evidence>
<dbReference type="Proteomes" id="UP001153404">
    <property type="component" value="Unassembled WGS sequence"/>
</dbReference>
<dbReference type="Gene3D" id="1.10.10.60">
    <property type="entry name" value="Homeodomain-like"/>
    <property type="match status" value="2"/>
</dbReference>
<dbReference type="InterPro" id="IPR018060">
    <property type="entry name" value="HTH_AraC"/>
</dbReference>
<reference evidence="5" key="1">
    <citation type="submission" date="2022-10" db="EMBL/GenBank/DDBJ databases">
        <title>Comparative genomic analysis of Cohnella hashimotonis sp. nov., isolated from the International Space Station.</title>
        <authorList>
            <person name="Simpson A."/>
            <person name="Venkateswaran K."/>
        </authorList>
    </citation>
    <scope>NUCLEOTIDE SEQUENCE</scope>
    <source>
        <strain evidence="5">DSM 28161</strain>
    </source>
</reference>
<protein>
    <submittedName>
        <fullName evidence="5">AraC family transcriptional regulator</fullName>
    </submittedName>
</protein>
<evidence type="ECO:0000256" key="3">
    <source>
        <dbReference type="ARBA" id="ARBA00023163"/>
    </source>
</evidence>
<sequence>MEILKYGSDKELREAMAGFPKLVKTWEVKHPKDLQQRTFEWLLDVFRTAQKTAGWKESSWEKHPIALWEHLERFDTLDSLREQATEKLAEAAESIKAQSGSRSQIVDEAQRIIHELYQENLTLQMVAERVHVTPVWLSKLFKKETDKNFLEYLTDVRLQNAAERLGDLRYKVYQISYMVGYQDPVHFAKLFKRAYGCTPQEYRNSRSSRHE</sequence>
<dbReference type="PROSITE" id="PS00041">
    <property type="entry name" value="HTH_ARAC_FAMILY_1"/>
    <property type="match status" value="1"/>
</dbReference>
<evidence type="ECO:0000256" key="2">
    <source>
        <dbReference type="ARBA" id="ARBA00023125"/>
    </source>
</evidence>
<dbReference type="GO" id="GO:0003700">
    <property type="term" value="F:DNA-binding transcription factor activity"/>
    <property type="evidence" value="ECO:0007669"/>
    <property type="project" value="InterPro"/>
</dbReference>
<keyword evidence="3" id="KW-0804">Transcription</keyword>
<comment type="caution">
    <text evidence="5">The sequence shown here is derived from an EMBL/GenBank/DDBJ whole genome shotgun (WGS) entry which is preliminary data.</text>
</comment>
<evidence type="ECO:0000259" key="4">
    <source>
        <dbReference type="PROSITE" id="PS01124"/>
    </source>
</evidence>
<dbReference type="InterPro" id="IPR020449">
    <property type="entry name" value="Tscrpt_reg_AraC-type_HTH"/>
</dbReference>
<dbReference type="Pfam" id="PF12833">
    <property type="entry name" value="HTH_18"/>
    <property type="match status" value="1"/>
</dbReference>
<dbReference type="EMBL" id="JAPDIA010000003">
    <property type="protein sequence ID" value="MDG0810123.1"/>
    <property type="molecule type" value="Genomic_DNA"/>
</dbReference>
<dbReference type="PRINTS" id="PR00032">
    <property type="entry name" value="HTHARAC"/>
</dbReference>
<keyword evidence="2" id="KW-0238">DNA-binding</keyword>
<accession>A0A9X4KSW2</accession>
<proteinExistence type="predicted"/>
<dbReference type="PROSITE" id="PS01124">
    <property type="entry name" value="HTH_ARAC_FAMILY_2"/>
    <property type="match status" value="1"/>
</dbReference>
<dbReference type="PANTHER" id="PTHR43280:SF2">
    <property type="entry name" value="HTH-TYPE TRANSCRIPTIONAL REGULATOR EXSA"/>
    <property type="match status" value="1"/>
</dbReference>